<organism evidence="3 4">
    <name type="scientific">Ramularia collo-cygni</name>
    <dbReference type="NCBI Taxonomy" id="112498"/>
    <lineage>
        <taxon>Eukaryota</taxon>
        <taxon>Fungi</taxon>
        <taxon>Dikarya</taxon>
        <taxon>Ascomycota</taxon>
        <taxon>Pezizomycotina</taxon>
        <taxon>Dothideomycetes</taxon>
        <taxon>Dothideomycetidae</taxon>
        <taxon>Mycosphaerellales</taxon>
        <taxon>Mycosphaerellaceae</taxon>
        <taxon>Ramularia</taxon>
    </lineage>
</organism>
<gene>
    <name evidence="3" type="ORF">RCC_09667</name>
</gene>
<name>A0A2D3VI48_9PEZI</name>
<feature type="region of interest" description="Disordered" evidence="2">
    <location>
        <begin position="1"/>
        <end position="49"/>
    </location>
</feature>
<accession>A0A2D3VI48</accession>
<dbReference type="AlphaFoldDB" id="A0A2D3VI48"/>
<keyword evidence="4" id="KW-1185">Reference proteome</keyword>
<dbReference type="Proteomes" id="UP000225277">
    <property type="component" value="Unassembled WGS sequence"/>
</dbReference>
<feature type="coiled-coil region" evidence="1">
    <location>
        <begin position="103"/>
        <end position="211"/>
    </location>
</feature>
<proteinExistence type="predicted"/>
<keyword evidence="1" id="KW-0175">Coiled coil</keyword>
<evidence type="ECO:0000256" key="1">
    <source>
        <dbReference type="SAM" id="Coils"/>
    </source>
</evidence>
<reference evidence="3 4" key="1">
    <citation type="submission" date="2016-03" db="EMBL/GenBank/DDBJ databases">
        <authorList>
            <person name="Ploux O."/>
        </authorList>
    </citation>
    <scope>NUCLEOTIDE SEQUENCE [LARGE SCALE GENOMIC DNA]</scope>
    <source>
        <strain evidence="3 4">URUG2</strain>
    </source>
</reference>
<dbReference type="EMBL" id="FJUY01000018">
    <property type="protein sequence ID" value="CZT23951.1"/>
    <property type="molecule type" value="Genomic_DNA"/>
</dbReference>
<dbReference type="GeneID" id="35604732"/>
<evidence type="ECO:0000256" key="2">
    <source>
        <dbReference type="SAM" id="MobiDB-lite"/>
    </source>
</evidence>
<evidence type="ECO:0000313" key="4">
    <source>
        <dbReference type="Proteomes" id="UP000225277"/>
    </source>
</evidence>
<protein>
    <submittedName>
        <fullName evidence="3">Uncharacterized protein</fullName>
    </submittedName>
</protein>
<evidence type="ECO:0000313" key="3">
    <source>
        <dbReference type="EMBL" id="CZT23951.1"/>
    </source>
</evidence>
<dbReference type="RefSeq" id="XP_023630675.1">
    <property type="nucleotide sequence ID" value="XM_023774907.1"/>
</dbReference>
<sequence length="266" mass="30024">MPASKMSPPQNATFGRKRSADELDANIELNSSPACDATARGPPSPKKVKLEEDLNGARKDFANGETIRKGLSKSIIKETGDMVELQQLNKTQELELQKRHVQLMALHDENEELLRKAKKAERARKAQEEVEVEAVEEMRRIKEELKKARKENNRIEAECEEKSASDAMKVASLQKKIDSMVKEAHKDQKKIDGLEKEVHKKQEALKASKKAAAIAKELASTKLRNDARSFSGRLEKRDAIIEQLEKELKTRGIEIPKRSVQTGRPK</sequence>